<organism evidence="4 5">
    <name type="scientific">Mugilogobius chulae</name>
    <name type="common">yellowstripe goby</name>
    <dbReference type="NCBI Taxonomy" id="88201"/>
    <lineage>
        <taxon>Eukaryota</taxon>
        <taxon>Metazoa</taxon>
        <taxon>Chordata</taxon>
        <taxon>Craniata</taxon>
        <taxon>Vertebrata</taxon>
        <taxon>Euteleostomi</taxon>
        <taxon>Actinopterygii</taxon>
        <taxon>Neopterygii</taxon>
        <taxon>Teleostei</taxon>
        <taxon>Neoteleostei</taxon>
        <taxon>Acanthomorphata</taxon>
        <taxon>Gobiaria</taxon>
        <taxon>Gobiiformes</taxon>
        <taxon>Gobioidei</taxon>
        <taxon>Gobiidae</taxon>
        <taxon>Gobionellinae</taxon>
        <taxon>Mugilogobius</taxon>
    </lineage>
</organism>
<accession>A0AAW0PQP9</accession>
<evidence type="ECO:0000313" key="5">
    <source>
        <dbReference type="Proteomes" id="UP001460270"/>
    </source>
</evidence>
<feature type="transmembrane region" description="Helical" evidence="2">
    <location>
        <begin position="185"/>
        <end position="209"/>
    </location>
</feature>
<dbReference type="EMBL" id="JBBPFD010000006">
    <property type="protein sequence ID" value="KAK7922724.1"/>
    <property type="molecule type" value="Genomic_DNA"/>
</dbReference>
<dbReference type="GO" id="GO:0005886">
    <property type="term" value="C:plasma membrane"/>
    <property type="evidence" value="ECO:0007669"/>
    <property type="project" value="TreeGrafter"/>
</dbReference>
<evidence type="ECO:0000256" key="2">
    <source>
        <dbReference type="SAM" id="Phobius"/>
    </source>
</evidence>
<sequence>MKSNSGSDLEHRWTERQVSEHTLIFGASDERQRFRYQAQARIQHHPELLSPPSAQHDAAKESMCLSKIPDPGPTINAPHAYTSPDEVSVSEMGLVRDVGLSVTKKSHRTQALFDSGLTEWRNKNYRQVTDKDAVKQRLLYSGGQRQPSRSATVIVNVAVADSFPEVLSEFTDFTHDKEYNDNLTFTMLLLALAVVSFLFITCVVVIISVKIYRWRQSRILYHSNLPVIPYYPPRYSDTLGTGTLPHVYNYDTCRTTDSKKSDIKYMQPMSQSLVSVDDVGTESAQNGHQRSTNSTLVSSCF</sequence>
<gene>
    <name evidence="4" type="ORF">WMY93_009626</name>
</gene>
<keyword evidence="5" id="KW-1185">Reference proteome</keyword>
<dbReference type="PANTHER" id="PTHR24028">
    <property type="entry name" value="CADHERIN-87A"/>
    <property type="match status" value="1"/>
</dbReference>
<evidence type="ECO:0000256" key="1">
    <source>
        <dbReference type="ARBA" id="ARBA00023180"/>
    </source>
</evidence>
<dbReference type="InterPro" id="IPR050174">
    <property type="entry name" value="Protocadherin/Cadherin-CA"/>
</dbReference>
<keyword evidence="1" id="KW-0325">Glycoprotein</keyword>
<keyword evidence="2" id="KW-1133">Transmembrane helix</keyword>
<evidence type="ECO:0000313" key="4">
    <source>
        <dbReference type="EMBL" id="KAK7922724.1"/>
    </source>
</evidence>
<keyword evidence="2" id="KW-0472">Membrane</keyword>
<feature type="domain" description="Cadherin cytoplasmic C-terminal" evidence="3">
    <location>
        <begin position="187"/>
        <end position="267"/>
    </location>
</feature>
<keyword evidence="2" id="KW-0812">Transmembrane</keyword>
<reference evidence="5" key="1">
    <citation type="submission" date="2024-04" db="EMBL/GenBank/DDBJ databases">
        <title>Salinicola lusitanus LLJ914,a marine bacterium isolated from the Okinawa Trough.</title>
        <authorList>
            <person name="Li J."/>
        </authorList>
    </citation>
    <scope>NUCLEOTIDE SEQUENCE [LARGE SCALE GENOMIC DNA]</scope>
</reference>
<dbReference type="AlphaFoldDB" id="A0AAW0PQP9"/>
<protein>
    <recommendedName>
        <fullName evidence="3">Cadherin cytoplasmic C-terminal domain-containing protein</fullName>
    </recommendedName>
</protein>
<evidence type="ECO:0000259" key="3">
    <source>
        <dbReference type="Pfam" id="PF16492"/>
    </source>
</evidence>
<dbReference type="Pfam" id="PF16492">
    <property type="entry name" value="Cadherin_C_2"/>
    <property type="match status" value="1"/>
</dbReference>
<comment type="caution">
    <text evidence="4">The sequence shown here is derived from an EMBL/GenBank/DDBJ whole genome shotgun (WGS) entry which is preliminary data.</text>
</comment>
<dbReference type="PANTHER" id="PTHR24028:SF296">
    <property type="entry name" value="PROTOCADHERIN 1 GAMMA 11 PRECURSOR-RELATED"/>
    <property type="match status" value="1"/>
</dbReference>
<dbReference type="InterPro" id="IPR032455">
    <property type="entry name" value="Cadherin_C"/>
</dbReference>
<dbReference type="Proteomes" id="UP001460270">
    <property type="component" value="Unassembled WGS sequence"/>
</dbReference>
<proteinExistence type="predicted"/>
<name>A0AAW0PQP9_9GOBI</name>
<dbReference type="GO" id="GO:0007155">
    <property type="term" value="P:cell adhesion"/>
    <property type="evidence" value="ECO:0007669"/>
    <property type="project" value="TreeGrafter"/>
</dbReference>